<feature type="region of interest" description="Disordered" evidence="1">
    <location>
        <begin position="1"/>
        <end position="67"/>
    </location>
</feature>
<comment type="caution">
    <text evidence="2">The sequence shown here is derived from an EMBL/GenBank/DDBJ whole genome shotgun (WGS) entry which is preliminary data.</text>
</comment>
<gene>
    <name evidence="2" type="ORF">B296_00042510</name>
</gene>
<evidence type="ECO:0000313" key="2">
    <source>
        <dbReference type="EMBL" id="RRT39997.1"/>
    </source>
</evidence>
<protein>
    <submittedName>
        <fullName evidence="2">Uncharacterized protein</fullName>
    </submittedName>
</protein>
<dbReference type="AlphaFoldDB" id="A0A426XKL2"/>
<feature type="compositionally biased region" description="Basic and acidic residues" evidence="1">
    <location>
        <begin position="12"/>
        <end position="21"/>
    </location>
</feature>
<evidence type="ECO:0000313" key="3">
    <source>
        <dbReference type="Proteomes" id="UP000287651"/>
    </source>
</evidence>
<sequence length="67" mass="7528">MQRQTKGPTRLTRSEKDRTPEESQVAYRSLEPHKNGWISSPPSLSGSTKSKPDSREFSGKTLRNLGI</sequence>
<reference evidence="2 3" key="1">
    <citation type="journal article" date="2014" name="Agronomy (Basel)">
        <title>A Draft Genome Sequence for Ensete ventricosum, the Drought-Tolerant Tree Against Hunger.</title>
        <authorList>
            <person name="Harrison J."/>
            <person name="Moore K.A."/>
            <person name="Paszkiewicz K."/>
            <person name="Jones T."/>
            <person name="Grant M."/>
            <person name="Ambacheew D."/>
            <person name="Muzemil S."/>
            <person name="Studholme D.J."/>
        </authorList>
    </citation>
    <scope>NUCLEOTIDE SEQUENCE [LARGE SCALE GENOMIC DNA]</scope>
</reference>
<proteinExistence type="predicted"/>
<accession>A0A426XKL2</accession>
<name>A0A426XKL2_ENSVE</name>
<dbReference type="Proteomes" id="UP000287651">
    <property type="component" value="Unassembled WGS sequence"/>
</dbReference>
<feature type="compositionally biased region" description="Low complexity" evidence="1">
    <location>
        <begin position="39"/>
        <end position="49"/>
    </location>
</feature>
<evidence type="ECO:0000256" key="1">
    <source>
        <dbReference type="SAM" id="MobiDB-lite"/>
    </source>
</evidence>
<organism evidence="2 3">
    <name type="scientific">Ensete ventricosum</name>
    <name type="common">Abyssinian banana</name>
    <name type="synonym">Musa ensete</name>
    <dbReference type="NCBI Taxonomy" id="4639"/>
    <lineage>
        <taxon>Eukaryota</taxon>
        <taxon>Viridiplantae</taxon>
        <taxon>Streptophyta</taxon>
        <taxon>Embryophyta</taxon>
        <taxon>Tracheophyta</taxon>
        <taxon>Spermatophyta</taxon>
        <taxon>Magnoliopsida</taxon>
        <taxon>Liliopsida</taxon>
        <taxon>Zingiberales</taxon>
        <taxon>Musaceae</taxon>
        <taxon>Ensete</taxon>
    </lineage>
</organism>
<dbReference type="EMBL" id="AMZH03019715">
    <property type="protein sequence ID" value="RRT39997.1"/>
    <property type="molecule type" value="Genomic_DNA"/>
</dbReference>